<dbReference type="HOGENOM" id="CLU_076591_1_0_9"/>
<dbReference type="OrthoDB" id="7839302at2"/>
<accession>A0A0D5NKM9</accession>
<evidence type="ECO:0000256" key="1">
    <source>
        <dbReference type="SAM" id="Coils"/>
    </source>
</evidence>
<reference evidence="5" key="2">
    <citation type="submission" date="2015-03" db="EMBL/GenBank/DDBJ databases">
        <title>Genome sequence of Paenibacillus beijingensis strain DSM 24997T.</title>
        <authorList>
            <person name="Kwak Y."/>
            <person name="Shin J.-H."/>
        </authorList>
    </citation>
    <scope>NUCLEOTIDE SEQUENCE [LARGE SCALE GENOMIC DNA]</scope>
    <source>
        <strain evidence="5">DSM 24997</strain>
    </source>
</reference>
<dbReference type="STRING" id="1126833.VN24_16170"/>
<name>A0A0D5NKM9_9BACL</name>
<sequence>MTDDWGFFERRTDTEHMRILVNSAWKQEGAPKFGDLLSVTINLYPIKDYKSSKQTVIRQLEQIENELEQIITAGAKAVYVGRINTPRRLEYYYYISSDHTLEGLDALLNKHRLYRMQQYRKEDSDWSFYRYLLPSALEELFIHNAQMVYALLHRGDDIKQPRNVYHWLLFKGSEERKRMRGRLEGMGYRIEDGKSGEPEPGFPYPLVISRFEDVRLETVNGRVDELYQLLNGNGGKYDGWGSVMKMKFQYRFKSSLKRWFDTIAATFKTKDSC</sequence>
<reference evidence="4 5" key="1">
    <citation type="journal article" date="2015" name="J. Biotechnol.">
        <title>Complete genome sequence of Paenibacillus beijingensis 7188(T) (=DSM 24997(T)), a novel rhizobacterium from jujube garden soil.</title>
        <authorList>
            <person name="Kwak Y."/>
            <person name="Shin J.H."/>
        </authorList>
    </citation>
    <scope>NUCLEOTIDE SEQUENCE [LARGE SCALE GENOMIC DNA]</scope>
    <source>
        <strain evidence="4 5">DSM 24997</strain>
    </source>
</reference>
<gene>
    <name evidence="4" type="ORF">VN24_16170</name>
</gene>
<dbReference type="Proteomes" id="UP000032633">
    <property type="component" value="Chromosome"/>
</dbReference>
<feature type="domain" description="Regulator of ribonuclease activity B" evidence="3">
    <location>
        <begin position="142"/>
        <end position="241"/>
    </location>
</feature>
<evidence type="ECO:0000313" key="4">
    <source>
        <dbReference type="EMBL" id="AJY75806.1"/>
    </source>
</evidence>
<feature type="coiled-coil region" evidence="1">
    <location>
        <begin position="46"/>
        <end position="73"/>
    </location>
</feature>
<dbReference type="SUPFAM" id="SSF89946">
    <property type="entry name" value="Hypothetical protein VC0424"/>
    <property type="match status" value="1"/>
</dbReference>
<dbReference type="EMBL" id="CP011058">
    <property type="protein sequence ID" value="AJY75806.1"/>
    <property type="molecule type" value="Genomic_DNA"/>
</dbReference>
<dbReference type="Pfam" id="PF05117">
    <property type="entry name" value="DUF695"/>
    <property type="match status" value="1"/>
</dbReference>
<dbReference type="Gene3D" id="3.30.70.970">
    <property type="entry name" value="RraB-like"/>
    <property type="match status" value="1"/>
</dbReference>
<dbReference type="InterPro" id="IPR036701">
    <property type="entry name" value="RraB-like_sf"/>
</dbReference>
<feature type="domain" description="DUF695" evidence="2">
    <location>
        <begin position="3"/>
        <end position="130"/>
    </location>
</feature>
<dbReference type="InterPro" id="IPR016097">
    <property type="entry name" value="DUF695"/>
</dbReference>
<evidence type="ECO:0000259" key="3">
    <source>
        <dbReference type="Pfam" id="PF06877"/>
    </source>
</evidence>
<dbReference type="PATRIC" id="fig|1126833.4.peg.3542"/>
<keyword evidence="5" id="KW-1185">Reference proteome</keyword>
<evidence type="ECO:0000259" key="2">
    <source>
        <dbReference type="Pfam" id="PF05117"/>
    </source>
</evidence>
<proteinExistence type="predicted"/>
<keyword evidence="1" id="KW-0175">Coiled coil</keyword>
<dbReference type="RefSeq" id="WP_045671234.1">
    <property type="nucleotide sequence ID" value="NZ_CP011058.1"/>
</dbReference>
<protein>
    <submittedName>
        <fullName evidence="4">Uncharacterized protein</fullName>
    </submittedName>
</protein>
<dbReference type="KEGG" id="pbj:VN24_16170"/>
<dbReference type="InterPro" id="IPR009671">
    <property type="entry name" value="RraB_dom"/>
</dbReference>
<dbReference type="AlphaFoldDB" id="A0A0D5NKM9"/>
<evidence type="ECO:0000313" key="5">
    <source>
        <dbReference type="Proteomes" id="UP000032633"/>
    </source>
</evidence>
<dbReference type="Pfam" id="PF06877">
    <property type="entry name" value="RraB"/>
    <property type="match status" value="1"/>
</dbReference>
<organism evidence="4 5">
    <name type="scientific">Paenibacillus beijingensis</name>
    <dbReference type="NCBI Taxonomy" id="1126833"/>
    <lineage>
        <taxon>Bacteria</taxon>
        <taxon>Bacillati</taxon>
        <taxon>Bacillota</taxon>
        <taxon>Bacilli</taxon>
        <taxon>Bacillales</taxon>
        <taxon>Paenibacillaceae</taxon>
        <taxon>Paenibacillus</taxon>
    </lineage>
</organism>